<evidence type="ECO:0000256" key="3">
    <source>
        <dbReference type="HAMAP-Rule" id="MF_00360"/>
    </source>
</evidence>
<dbReference type="InterPro" id="IPR035980">
    <property type="entry name" value="Ribosomal_bS6_sf"/>
</dbReference>
<dbReference type="InterPro" id="IPR000529">
    <property type="entry name" value="Ribosomal_bS6"/>
</dbReference>
<keyword evidence="3" id="KW-0687">Ribonucleoprotein</keyword>
<dbReference type="PANTHER" id="PTHR21011">
    <property type="entry name" value="MITOCHONDRIAL 28S RIBOSOMAL PROTEIN S6"/>
    <property type="match status" value="1"/>
</dbReference>
<evidence type="ECO:0000256" key="2">
    <source>
        <dbReference type="ARBA" id="ARBA00035294"/>
    </source>
</evidence>
<dbReference type="GO" id="GO:0005737">
    <property type="term" value="C:cytoplasm"/>
    <property type="evidence" value="ECO:0007669"/>
    <property type="project" value="UniProtKB-ARBA"/>
</dbReference>
<gene>
    <name evidence="3" type="primary">rpsF</name>
    <name evidence="5" type="ORF">COT67_01315</name>
</gene>
<evidence type="ECO:0000256" key="4">
    <source>
        <dbReference type="SAM" id="MobiDB-lite"/>
    </source>
</evidence>
<dbReference type="SUPFAM" id="SSF54995">
    <property type="entry name" value="Ribosomal protein S6"/>
    <property type="match status" value="1"/>
</dbReference>
<feature type="region of interest" description="Disordered" evidence="4">
    <location>
        <begin position="98"/>
        <end position="153"/>
    </location>
</feature>
<dbReference type="GO" id="GO:1990904">
    <property type="term" value="C:ribonucleoprotein complex"/>
    <property type="evidence" value="ECO:0007669"/>
    <property type="project" value="UniProtKB-KW"/>
</dbReference>
<proteinExistence type="inferred from homology"/>
<dbReference type="InterPro" id="IPR014717">
    <property type="entry name" value="Transl_elong_EF1B/ribsomal_bS6"/>
</dbReference>
<dbReference type="GO" id="GO:0070181">
    <property type="term" value="F:small ribosomal subunit rRNA binding"/>
    <property type="evidence" value="ECO:0007669"/>
    <property type="project" value="TreeGrafter"/>
</dbReference>
<sequence length="153" mass="17443">MPDGETTIYEIAYLLNDECGEEKTLAFANKLREAIADKEGLIISEGTPKKQPLAYPVKEKNVAILNWVKFATEPQFLEEIEELLKKDTNILRFLATKKSKKEEAAKKPMFKPKSPLSQTTMSKTEKQKTEEGQEKPAIKEEEIDKKLEELLGE</sequence>
<comment type="function">
    <text evidence="3">Binds together with bS18 to 16S ribosomal RNA.</text>
</comment>
<dbReference type="InterPro" id="IPR020814">
    <property type="entry name" value="Ribosomal_S6_plastid/chlpt"/>
</dbReference>
<dbReference type="HAMAP" id="MF_00360">
    <property type="entry name" value="Ribosomal_bS6"/>
    <property type="match status" value="1"/>
</dbReference>
<feature type="compositionally biased region" description="Basic and acidic residues" evidence="4">
    <location>
        <begin position="123"/>
        <end position="153"/>
    </location>
</feature>
<dbReference type="Proteomes" id="UP000230353">
    <property type="component" value="Unassembled WGS sequence"/>
</dbReference>
<dbReference type="EMBL" id="PEZL01000018">
    <property type="protein sequence ID" value="PIS13525.1"/>
    <property type="molecule type" value="Genomic_DNA"/>
</dbReference>
<dbReference type="Pfam" id="PF01250">
    <property type="entry name" value="Ribosomal_S6"/>
    <property type="match status" value="1"/>
</dbReference>
<dbReference type="Gene3D" id="3.30.70.60">
    <property type="match status" value="1"/>
</dbReference>
<name>A0A2H0WLQ8_9BACT</name>
<dbReference type="GO" id="GO:0006412">
    <property type="term" value="P:translation"/>
    <property type="evidence" value="ECO:0007669"/>
    <property type="project" value="UniProtKB-UniRule"/>
</dbReference>
<dbReference type="PANTHER" id="PTHR21011:SF1">
    <property type="entry name" value="SMALL RIBOSOMAL SUBUNIT PROTEIN BS6M"/>
    <property type="match status" value="1"/>
</dbReference>
<dbReference type="GO" id="GO:0005840">
    <property type="term" value="C:ribosome"/>
    <property type="evidence" value="ECO:0007669"/>
    <property type="project" value="UniProtKB-KW"/>
</dbReference>
<organism evidence="5 6">
    <name type="scientific">Candidatus Tagabacteria bacterium CG09_land_8_20_14_0_10_41_14</name>
    <dbReference type="NCBI Taxonomy" id="1975021"/>
    <lineage>
        <taxon>Bacteria</taxon>
        <taxon>Candidatus Tagaibacteriota</taxon>
    </lineage>
</organism>
<keyword evidence="3" id="KW-0699">rRNA-binding</keyword>
<dbReference type="CDD" id="cd00473">
    <property type="entry name" value="bS6"/>
    <property type="match status" value="1"/>
</dbReference>
<dbReference type="GO" id="GO:0003735">
    <property type="term" value="F:structural constituent of ribosome"/>
    <property type="evidence" value="ECO:0007669"/>
    <property type="project" value="InterPro"/>
</dbReference>
<keyword evidence="3" id="KW-0694">RNA-binding</keyword>
<keyword evidence="3" id="KW-0689">Ribosomal protein</keyword>
<comment type="similarity">
    <text evidence="1 3">Belongs to the bacterial ribosomal protein bS6 family.</text>
</comment>
<evidence type="ECO:0000313" key="6">
    <source>
        <dbReference type="Proteomes" id="UP000230353"/>
    </source>
</evidence>
<dbReference type="AlphaFoldDB" id="A0A2H0WLQ8"/>
<evidence type="ECO:0000256" key="1">
    <source>
        <dbReference type="ARBA" id="ARBA00009512"/>
    </source>
</evidence>
<reference evidence="6" key="1">
    <citation type="submission" date="2017-09" db="EMBL/GenBank/DDBJ databases">
        <title>Depth-based differentiation of microbial function through sediment-hosted aquifers and enrichment of novel symbionts in the deep terrestrial subsurface.</title>
        <authorList>
            <person name="Probst A.J."/>
            <person name="Ladd B."/>
            <person name="Jarett J.K."/>
            <person name="Geller-Mcgrath D.E."/>
            <person name="Sieber C.M.K."/>
            <person name="Emerson J.B."/>
            <person name="Anantharaman K."/>
            <person name="Thomas B.C."/>
            <person name="Malmstrom R."/>
            <person name="Stieglmeier M."/>
            <person name="Klingl A."/>
            <person name="Woyke T."/>
            <person name="Ryan C.M."/>
            <person name="Banfield J.F."/>
        </authorList>
    </citation>
    <scope>NUCLEOTIDE SEQUENCE [LARGE SCALE GENOMIC DNA]</scope>
</reference>
<evidence type="ECO:0000313" key="5">
    <source>
        <dbReference type="EMBL" id="PIS13525.1"/>
    </source>
</evidence>
<comment type="caution">
    <text evidence="5">The sequence shown here is derived from an EMBL/GenBank/DDBJ whole genome shotgun (WGS) entry which is preliminary data.</text>
</comment>
<protein>
    <recommendedName>
        <fullName evidence="2 3">Small ribosomal subunit protein bS6</fullName>
    </recommendedName>
</protein>
<accession>A0A2H0WLQ8</accession>